<keyword evidence="6" id="KW-0378">Hydrolase</keyword>
<evidence type="ECO:0000256" key="11">
    <source>
        <dbReference type="SAM" id="Phobius"/>
    </source>
</evidence>
<evidence type="ECO:0000256" key="5">
    <source>
        <dbReference type="ARBA" id="ARBA00022723"/>
    </source>
</evidence>
<evidence type="ECO:0000256" key="9">
    <source>
        <dbReference type="ARBA" id="ARBA00023136"/>
    </source>
</evidence>
<feature type="compositionally biased region" description="Basic and acidic residues" evidence="10">
    <location>
        <begin position="25"/>
        <end position="34"/>
    </location>
</feature>
<dbReference type="Proteomes" id="UP000198341">
    <property type="component" value="Chromosome 11"/>
</dbReference>
<comment type="cofactor">
    <cofactor evidence="1">
        <name>Mg(2+)</name>
        <dbReference type="ChEBI" id="CHEBI:18420"/>
    </cofactor>
</comment>
<dbReference type="InterPro" id="IPR055295">
    <property type="entry name" value="NUDT22/NUDT9-like"/>
</dbReference>
<dbReference type="CDD" id="cd02883">
    <property type="entry name" value="NUDIX_Hydrolase"/>
    <property type="match status" value="1"/>
</dbReference>
<evidence type="ECO:0000313" key="13">
    <source>
        <dbReference type="EMBL" id="CCO18719.1"/>
    </source>
</evidence>
<feature type="domain" description="Nudix hydrolase" evidence="12">
    <location>
        <begin position="181"/>
        <end position="342"/>
    </location>
</feature>
<dbReference type="eggNOG" id="KOG0509">
    <property type="taxonomic scope" value="Eukaryota"/>
</dbReference>
<keyword evidence="5" id="KW-0479">Metal-binding</keyword>
<dbReference type="InterPro" id="IPR001594">
    <property type="entry name" value="Palmitoyltrfase_DHHC"/>
</dbReference>
<dbReference type="GeneID" id="19012756"/>
<proteinExistence type="inferred from homology"/>
<feature type="compositionally biased region" description="Basic residues" evidence="10">
    <location>
        <begin position="1029"/>
        <end position="1041"/>
    </location>
</feature>
<feature type="compositionally biased region" description="Low complexity" evidence="10">
    <location>
        <begin position="12"/>
        <end position="24"/>
    </location>
</feature>
<feature type="compositionally biased region" description="Basic and acidic residues" evidence="10">
    <location>
        <begin position="394"/>
        <end position="417"/>
    </location>
</feature>
<dbReference type="PANTHER" id="PTHR31835">
    <property type="entry name" value="URIDINE DIPHOSPHATE GLUCOSE PYROPHOSPHATASE"/>
    <property type="match status" value="1"/>
</dbReference>
<dbReference type="Gene3D" id="3.90.79.10">
    <property type="entry name" value="Nucleoside Triphosphate Pyrophosphohydrolase"/>
    <property type="match status" value="1"/>
</dbReference>
<feature type="region of interest" description="Disordered" evidence="10">
    <location>
        <begin position="577"/>
        <end position="596"/>
    </location>
</feature>
<dbReference type="Pfam" id="PF01529">
    <property type="entry name" value="DHHC"/>
    <property type="match status" value="1"/>
</dbReference>
<dbReference type="SUPFAM" id="SSF55811">
    <property type="entry name" value="Nudix"/>
    <property type="match status" value="1"/>
</dbReference>
<protein>
    <recommendedName>
        <fullName evidence="12">Nudix hydrolase domain-containing protein</fullName>
    </recommendedName>
</protein>
<dbReference type="OrthoDB" id="331948at2759"/>
<feature type="transmembrane region" description="Helical" evidence="11">
    <location>
        <begin position="845"/>
        <end position="863"/>
    </location>
</feature>
<keyword evidence="8 11" id="KW-1133">Transmembrane helix</keyword>
<feature type="region of interest" description="Disordered" evidence="10">
    <location>
        <begin position="1020"/>
        <end position="1052"/>
    </location>
</feature>
<evidence type="ECO:0000256" key="7">
    <source>
        <dbReference type="ARBA" id="ARBA00022842"/>
    </source>
</evidence>
<evidence type="ECO:0000256" key="4">
    <source>
        <dbReference type="ARBA" id="ARBA00022692"/>
    </source>
</evidence>
<feature type="region of interest" description="Disordered" evidence="10">
    <location>
        <begin position="1"/>
        <end position="54"/>
    </location>
</feature>
<gene>
    <name evidence="13" type="ordered locus">Bathy11g00760</name>
</gene>
<dbReference type="AlphaFoldDB" id="K8EL60"/>
<accession>K8EL60</accession>
<feature type="transmembrane region" description="Helical" evidence="11">
    <location>
        <begin position="706"/>
        <end position="724"/>
    </location>
</feature>
<feature type="region of interest" description="Disordered" evidence="10">
    <location>
        <begin position="347"/>
        <end position="417"/>
    </location>
</feature>
<keyword evidence="9 11" id="KW-0472">Membrane</keyword>
<evidence type="ECO:0000256" key="6">
    <source>
        <dbReference type="ARBA" id="ARBA00022801"/>
    </source>
</evidence>
<evidence type="ECO:0000256" key="10">
    <source>
        <dbReference type="SAM" id="MobiDB-lite"/>
    </source>
</evidence>
<sequence length="1052" mass="118669">MALRTVKPSSPPIKTISIPAATENENGKKQKQKDDENDDLDGSSHFAQQQQQRRRRVSFSDFELLIDCADSPLPRSNVSCLFHTKNKVDTIDKFAHRLSIPDETRENFINEIWLEKTKTNPSLFNGTKFRLSSWEEKQKSSSNDGKEHKTVEIHVGETDYKSFVGTNLAEDWQDLPEKSLANPLGTAVFCVCEDGKVLALRRSQNVGEAAGMIVLAGGHPEPENVQVRKDDELLDVTFELFDSASLELLEETGVEVSQCEKLLFLGLSRRKVNKRACAVFVTRTKLTSQECIEKYRSQKPLSADESTEMLGLSIEELVEATRNGQCPGCHCGAINLGEKYLNSLSANRREKKEGEEASKTTMATMKGGLGDLKVLKTKKKSSKSSSNITSNNAKSDKDDDDSNVKQKQQMEQDEIERARESLRKLAQASKDAKIDEAIAIHERNQQQQQYMAPPPYAEFTFETVRKRSLDYMALNPNQGVCGHMPKHDLLARTTGVFPVLGKMILAKPSLQKVISTPEGIDNLLKALQLSTVGNERGEDNFALFATYQDLIGEGDVGKLADELEEIATMQSQFREFKYNDPSNSNEQPRESSAAEEEVYAKERSSRALAQKRSNKALVMTYFRSWIPNFDYYVPFVFMYLWYTISLVPGANLFVLIISFGLLHLAKGKIDGLAGTQSNAFSLVSAEAVEKFGPKEARDASASRHAMWFHGLLGITLVHYCIFLVPKYSQDYSAVNVGLAIGVSCPIFFLLTYIVGPGYVPRVTDTNEKDEWMRNMVRVANTYDVENGSIAVKASTMSQNGRFCASCHAARPLRSKHCPFCQRCVYKMDHHCPIALTCIGAKNQKWFFFALLTCFIAACTFVRFDWCYISESFVANRLENPDEQLLYTWFRTLNSNPMSTILFALQVLGGVGYAGILLIRQTFCAVSNLTTNEMSNSHRYEYLRMSKENLAYLNPFDRGLAPNCLAFLTEEDQIPDWDALNMEARKSGEERIAEPKKYSYRWLHQRYPLFCTFHNKAARPSLQDSSHAEHNHHHHHHHHHHSHDGIPCDGNHA</sequence>
<keyword evidence="7" id="KW-0460">Magnesium</keyword>
<dbReference type="KEGG" id="bpg:Bathy11g00760"/>
<evidence type="ECO:0000313" key="14">
    <source>
        <dbReference type="Proteomes" id="UP000198341"/>
    </source>
</evidence>
<dbReference type="EMBL" id="FO082268">
    <property type="protein sequence ID" value="CCO18719.1"/>
    <property type="molecule type" value="Genomic_DNA"/>
</dbReference>
<dbReference type="GO" id="GO:0052751">
    <property type="term" value="F:GDP-mannose hydrolase activity"/>
    <property type="evidence" value="ECO:0007669"/>
    <property type="project" value="TreeGrafter"/>
</dbReference>
<reference evidence="13 14" key="1">
    <citation type="submission" date="2011-10" db="EMBL/GenBank/DDBJ databases">
        <authorList>
            <person name="Genoscope - CEA"/>
        </authorList>
    </citation>
    <scope>NUCLEOTIDE SEQUENCE [LARGE SCALE GENOMIC DNA]</scope>
    <source>
        <strain evidence="13 14">RCC 1105</strain>
    </source>
</reference>
<dbReference type="RefSeq" id="XP_007510374.1">
    <property type="nucleotide sequence ID" value="XM_007510312.1"/>
</dbReference>
<dbReference type="InterPro" id="IPR000086">
    <property type="entry name" value="NUDIX_hydrolase_dom"/>
</dbReference>
<feature type="compositionally biased region" description="Basic and acidic residues" evidence="10">
    <location>
        <begin position="347"/>
        <end position="358"/>
    </location>
</feature>
<dbReference type="GO" id="GO:0016409">
    <property type="term" value="F:palmitoyltransferase activity"/>
    <property type="evidence" value="ECO:0007669"/>
    <property type="project" value="InterPro"/>
</dbReference>
<name>K8EL60_9CHLO</name>
<evidence type="ECO:0000256" key="8">
    <source>
        <dbReference type="ARBA" id="ARBA00022989"/>
    </source>
</evidence>
<dbReference type="PROSITE" id="PS50216">
    <property type="entry name" value="DHHC"/>
    <property type="match status" value="1"/>
</dbReference>
<dbReference type="GO" id="GO:0046872">
    <property type="term" value="F:metal ion binding"/>
    <property type="evidence" value="ECO:0007669"/>
    <property type="project" value="UniProtKB-KW"/>
</dbReference>
<feature type="transmembrane region" description="Helical" evidence="11">
    <location>
        <begin position="736"/>
        <end position="759"/>
    </location>
</feature>
<evidence type="ECO:0000256" key="1">
    <source>
        <dbReference type="ARBA" id="ARBA00001946"/>
    </source>
</evidence>
<dbReference type="PANTHER" id="PTHR31835:SF1">
    <property type="entry name" value="URIDINE DIPHOSPHATE GLUCOSE PYROPHOSPHATASE NUDT22"/>
    <property type="match status" value="1"/>
</dbReference>
<comment type="subcellular location">
    <subcellularLocation>
        <location evidence="2">Membrane</location>
        <topology evidence="2">Multi-pass membrane protein</topology>
    </subcellularLocation>
</comment>
<dbReference type="InterPro" id="IPR015797">
    <property type="entry name" value="NUDIX_hydrolase-like_dom_sf"/>
</dbReference>
<feature type="compositionally biased region" description="Low complexity" evidence="10">
    <location>
        <begin position="383"/>
        <end position="393"/>
    </location>
</feature>
<feature type="compositionally biased region" description="Basic and acidic residues" evidence="10">
    <location>
        <begin position="1042"/>
        <end position="1052"/>
    </location>
</feature>
<dbReference type="GO" id="GO:0016020">
    <property type="term" value="C:membrane"/>
    <property type="evidence" value="ECO:0007669"/>
    <property type="project" value="UniProtKB-SubCell"/>
</dbReference>
<organism evidence="13 14">
    <name type="scientific">Bathycoccus prasinos</name>
    <dbReference type="NCBI Taxonomy" id="41875"/>
    <lineage>
        <taxon>Eukaryota</taxon>
        <taxon>Viridiplantae</taxon>
        <taxon>Chlorophyta</taxon>
        <taxon>Mamiellophyceae</taxon>
        <taxon>Mamiellales</taxon>
        <taxon>Bathycoccaceae</taxon>
        <taxon>Bathycoccus</taxon>
    </lineage>
</organism>
<keyword evidence="4 11" id="KW-0812">Transmembrane</keyword>
<feature type="transmembrane region" description="Helical" evidence="11">
    <location>
        <begin position="897"/>
        <end position="918"/>
    </location>
</feature>
<feature type="transmembrane region" description="Helical" evidence="11">
    <location>
        <begin position="639"/>
        <end position="662"/>
    </location>
</feature>
<comment type="similarity">
    <text evidence="3">Belongs to the DHHC palmitoyltransferase family.</text>
</comment>
<dbReference type="PROSITE" id="PS51462">
    <property type="entry name" value="NUDIX"/>
    <property type="match status" value="1"/>
</dbReference>
<evidence type="ECO:0000259" key="12">
    <source>
        <dbReference type="PROSITE" id="PS51462"/>
    </source>
</evidence>
<evidence type="ECO:0000256" key="2">
    <source>
        <dbReference type="ARBA" id="ARBA00004141"/>
    </source>
</evidence>
<evidence type="ECO:0000256" key="3">
    <source>
        <dbReference type="ARBA" id="ARBA00008574"/>
    </source>
</evidence>
<keyword evidence="14" id="KW-1185">Reference proteome</keyword>